<dbReference type="InterPro" id="IPR036390">
    <property type="entry name" value="WH_DNA-bd_sf"/>
</dbReference>
<sequence length="102" mass="11644">MINEKMKCPLSSAIKDIGGEWDIIIIRFLLEKDMRFNELLKSINGISSKTLSGALKRLSNANIVSRNVVSTQPFSVIYSLTDKGRDLKNVIENLESWEKKWD</sequence>
<keyword evidence="3" id="KW-0804">Transcription</keyword>
<comment type="caution">
    <text evidence="5">The sequence shown here is derived from an EMBL/GenBank/DDBJ whole genome shotgun (WGS) entry which is preliminary data.</text>
</comment>
<gene>
    <name evidence="5" type="ORF">SAMN02745355_1289</name>
</gene>
<reference evidence="5 6" key="1">
    <citation type="submission" date="2017-04" db="EMBL/GenBank/DDBJ databases">
        <authorList>
            <person name="Varghese N."/>
            <person name="Submissions S."/>
        </authorList>
    </citation>
    <scope>NUCLEOTIDE SEQUENCE [LARGE SCALE GENOMIC DNA]</scope>
    <source>
        <strain evidence="5 6">DSM 9789</strain>
    </source>
</reference>
<dbReference type="PANTHER" id="PTHR33204:SF18">
    <property type="entry name" value="TRANSCRIPTIONAL REGULATORY PROTEIN"/>
    <property type="match status" value="1"/>
</dbReference>
<feature type="domain" description="HTH hxlR-type" evidence="4">
    <location>
        <begin position="8"/>
        <end position="102"/>
    </location>
</feature>
<protein>
    <submittedName>
        <fullName evidence="5">Transcriptional regulator, HxlR family</fullName>
    </submittedName>
</protein>
<dbReference type="Proteomes" id="UP000192315">
    <property type="component" value="Unassembled WGS sequence"/>
</dbReference>
<evidence type="ECO:0000259" key="4">
    <source>
        <dbReference type="PROSITE" id="PS51118"/>
    </source>
</evidence>
<dbReference type="CDD" id="cd00090">
    <property type="entry name" value="HTH_ARSR"/>
    <property type="match status" value="1"/>
</dbReference>
<dbReference type="EMBL" id="FWYE01000003">
    <property type="protein sequence ID" value="SMD31360.1"/>
    <property type="molecule type" value="Genomic_DNA"/>
</dbReference>
<evidence type="ECO:0000256" key="3">
    <source>
        <dbReference type="ARBA" id="ARBA00023163"/>
    </source>
</evidence>
<keyword evidence="1" id="KW-0805">Transcription regulation</keyword>
<dbReference type="Gene3D" id="1.10.10.10">
    <property type="entry name" value="Winged helix-like DNA-binding domain superfamily/Winged helix DNA-binding domain"/>
    <property type="match status" value="1"/>
</dbReference>
<dbReference type="InterPro" id="IPR002577">
    <property type="entry name" value="HTH_HxlR"/>
</dbReference>
<dbReference type="InterPro" id="IPR011991">
    <property type="entry name" value="ArsR-like_HTH"/>
</dbReference>
<keyword evidence="2" id="KW-0238">DNA-binding</keyword>
<evidence type="ECO:0000256" key="1">
    <source>
        <dbReference type="ARBA" id="ARBA00023015"/>
    </source>
</evidence>
<dbReference type="PROSITE" id="PS51118">
    <property type="entry name" value="HTH_HXLR"/>
    <property type="match status" value="1"/>
</dbReference>
<organism evidence="5 6">
    <name type="scientific">Picrophilus torridus (strain ATCC 700027 / DSM 9790 / JCM 10055 / NBRC 100828 / KAW 2/3)</name>
    <dbReference type="NCBI Taxonomy" id="1122961"/>
    <lineage>
        <taxon>Archaea</taxon>
        <taxon>Methanobacteriati</taxon>
        <taxon>Thermoplasmatota</taxon>
        <taxon>Thermoplasmata</taxon>
        <taxon>Thermoplasmatales</taxon>
        <taxon>Picrophilaceae</taxon>
        <taxon>Picrophilus</taxon>
    </lineage>
</organism>
<name>A0A8G2L7T3_PICTO</name>
<dbReference type="SUPFAM" id="SSF46785">
    <property type="entry name" value="Winged helix' DNA-binding domain"/>
    <property type="match status" value="1"/>
</dbReference>
<dbReference type="PANTHER" id="PTHR33204">
    <property type="entry name" value="TRANSCRIPTIONAL REGULATOR, MARR FAMILY"/>
    <property type="match status" value="1"/>
</dbReference>
<evidence type="ECO:0000313" key="6">
    <source>
        <dbReference type="Proteomes" id="UP000192315"/>
    </source>
</evidence>
<evidence type="ECO:0000313" key="5">
    <source>
        <dbReference type="EMBL" id="SMD31360.1"/>
    </source>
</evidence>
<dbReference type="RefSeq" id="WP_084273054.1">
    <property type="nucleotide sequence ID" value="NZ_FWYE01000003.1"/>
</dbReference>
<dbReference type="Pfam" id="PF01638">
    <property type="entry name" value="HxlR"/>
    <property type="match status" value="1"/>
</dbReference>
<dbReference type="InterPro" id="IPR036388">
    <property type="entry name" value="WH-like_DNA-bd_sf"/>
</dbReference>
<accession>A0A8G2L7T3</accession>
<proteinExistence type="predicted"/>
<evidence type="ECO:0000256" key="2">
    <source>
        <dbReference type="ARBA" id="ARBA00023125"/>
    </source>
</evidence>
<dbReference type="AlphaFoldDB" id="A0A8G2L7T3"/>
<keyword evidence="6" id="KW-1185">Reference proteome</keyword>
<dbReference type="GO" id="GO:0003677">
    <property type="term" value="F:DNA binding"/>
    <property type="evidence" value="ECO:0007669"/>
    <property type="project" value="UniProtKB-KW"/>
</dbReference>